<accession>A0AAE7W9H1</accession>
<keyword evidence="2" id="KW-1185">Reference proteome</keyword>
<gene>
    <name evidence="1" type="ORF">ZYZZX_69</name>
</gene>
<organism evidence="1 2">
    <name type="scientific">Hafnia phage vB_HpaM_Zyzzx</name>
    <dbReference type="NCBI Taxonomy" id="2836109"/>
    <lineage>
        <taxon>Viruses</taxon>
        <taxon>Duplodnaviria</taxon>
        <taxon>Heunggongvirae</taxon>
        <taxon>Uroviricota</taxon>
        <taxon>Caudoviricetes</taxon>
        <taxon>Andersonviridae</taxon>
        <taxon>Andersonviridae incertae sedis</taxon>
        <taxon>Daniellevirus</taxon>
        <taxon>Daniellevirus Zyzzx</taxon>
    </lineage>
</organism>
<dbReference type="EMBL" id="MW749004">
    <property type="protein sequence ID" value="QYA57297.1"/>
    <property type="molecule type" value="Genomic_DNA"/>
</dbReference>
<dbReference type="Proteomes" id="UP000827415">
    <property type="component" value="Segment"/>
</dbReference>
<reference evidence="1 2" key="1">
    <citation type="submission" date="2021-03" db="EMBL/GenBank/DDBJ databases">
        <authorList>
            <person name="Thompson D.W."/>
            <person name="Brown H.M.F."/>
            <person name="Thompson S.D."/>
            <person name="Grose J.H."/>
        </authorList>
    </citation>
    <scope>NUCLEOTIDE SEQUENCE [LARGE SCALE GENOMIC DNA]</scope>
</reference>
<evidence type="ECO:0000313" key="1">
    <source>
        <dbReference type="EMBL" id="QYA57297.1"/>
    </source>
</evidence>
<protein>
    <submittedName>
        <fullName evidence="1">Uncharacterized protein</fullName>
    </submittedName>
</protein>
<name>A0AAE7W9H1_9CAUD</name>
<proteinExistence type="predicted"/>
<sequence length="101" mass="11747">MLYAFCGLALFVGLLTVKISQLSKKVDEISKKNTRSEKVKPFLQGLNKEQLHKLQAAVMFEGDFYSEFLNSLTEKQRFDYRMICKTLEIDNFTEEDLKTVL</sequence>
<evidence type="ECO:0000313" key="2">
    <source>
        <dbReference type="Proteomes" id="UP000827415"/>
    </source>
</evidence>